<proteinExistence type="inferred from homology"/>
<feature type="transmembrane region" description="Helical" evidence="7">
    <location>
        <begin position="32"/>
        <end position="54"/>
    </location>
</feature>
<sequence>MKLKLGEKMENVQQYKVEREPQETLAMDPMKFILWLFLVSIIMLFASQSSAYLVRRAEGNWLEFEMPRIFWYSTAVLVVSSAAMQWAYYSAKKDQFKQLKIAISITFVLGLAFLWMQFEGWRKLVDMNVYFVGNPSGSFFYVFTGLHGFHIISGLIVLLYSWIAAFKLQVHGKNLRRIQICVSYWHFLDILWLYLFAFLLTFN</sequence>
<dbReference type="PANTHER" id="PTHR11403:SF10">
    <property type="entry name" value="CYTOCHROME C OXIDASE"/>
    <property type="match status" value="1"/>
</dbReference>
<dbReference type="GO" id="GO:0016491">
    <property type="term" value="F:oxidoreductase activity"/>
    <property type="evidence" value="ECO:0007669"/>
    <property type="project" value="UniProtKB-KW"/>
</dbReference>
<gene>
    <name evidence="9" type="ORF">FHS68_000195</name>
</gene>
<dbReference type="Pfam" id="PF00510">
    <property type="entry name" value="COX3"/>
    <property type="match status" value="1"/>
</dbReference>
<feature type="transmembrane region" description="Helical" evidence="7">
    <location>
        <begin position="138"/>
        <end position="163"/>
    </location>
</feature>
<evidence type="ECO:0000313" key="10">
    <source>
        <dbReference type="Proteomes" id="UP001179181"/>
    </source>
</evidence>
<accession>A0ABX0UG67</accession>
<dbReference type="PANTHER" id="PTHR11403">
    <property type="entry name" value="CYTOCHROME C OXIDASE SUBUNIT III"/>
    <property type="match status" value="1"/>
</dbReference>
<dbReference type="EMBL" id="JAASQJ010000001">
    <property type="protein sequence ID" value="NIJ51039.1"/>
    <property type="molecule type" value="Genomic_DNA"/>
</dbReference>
<feature type="transmembrane region" description="Helical" evidence="7">
    <location>
        <begin position="69"/>
        <end position="89"/>
    </location>
</feature>
<evidence type="ECO:0000256" key="5">
    <source>
        <dbReference type="ARBA" id="ARBA00023136"/>
    </source>
</evidence>
<keyword evidence="3 6" id="KW-0812">Transmembrane</keyword>
<evidence type="ECO:0000256" key="6">
    <source>
        <dbReference type="RuleBase" id="RU003376"/>
    </source>
</evidence>
<feature type="transmembrane region" description="Helical" evidence="7">
    <location>
        <begin position="184"/>
        <end position="202"/>
    </location>
</feature>
<evidence type="ECO:0000256" key="4">
    <source>
        <dbReference type="ARBA" id="ARBA00022989"/>
    </source>
</evidence>
<keyword evidence="10" id="KW-1185">Reference proteome</keyword>
<dbReference type="EC" id="1.9.3.1" evidence="9"/>
<dbReference type="InterPro" id="IPR013833">
    <property type="entry name" value="Cyt_c_oxidase_su3_a-hlx"/>
</dbReference>
<comment type="subcellular location">
    <subcellularLocation>
        <location evidence="6">Cell membrane</location>
        <topology evidence="6">Multi-pass membrane protein</topology>
    </subcellularLocation>
    <subcellularLocation>
        <location evidence="1">Membrane</location>
        <topology evidence="1">Multi-pass membrane protein</topology>
    </subcellularLocation>
</comment>
<evidence type="ECO:0000259" key="8">
    <source>
        <dbReference type="PROSITE" id="PS50253"/>
    </source>
</evidence>
<reference evidence="9 10" key="1">
    <citation type="submission" date="2020-03" db="EMBL/GenBank/DDBJ databases">
        <title>Genomic Encyclopedia of Type Strains, Phase IV (KMG-IV): sequencing the most valuable type-strain genomes for metagenomic binning, comparative biology and taxonomic classification.</title>
        <authorList>
            <person name="Goeker M."/>
        </authorList>
    </citation>
    <scope>NUCLEOTIDE SEQUENCE [LARGE SCALE GENOMIC DNA]</scope>
    <source>
        <strain evidence="9 10">DSM 102865</strain>
    </source>
</reference>
<evidence type="ECO:0000313" key="9">
    <source>
        <dbReference type="EMBL" id="NIJ51039.1"/>
    </source>
</evidence>
<keyword evidence="4 7" id="KW-1133">Transmembrane helix</keyword>
<dbReference type="InterPro" id="IPR024791">
    <property type="entry name" value="Cyt_c/ubiquinol_Oxase_su3"/>
</dbReference>
<feature type="domain" description="Heme-copper oxidase subunit III family profile" evidence="8">
    <location>
        <begin position="30"/>
        <end position="203"/>
    </location>
</feature>
<dbReference type="PROSITE" id="PS50253">
    <property type="entry name" value="COX3"/>
    <property type="match status" value="1"/>
</dbReference>
<evidence type="ECO:0000256" key="2">
    <source>
        <dbReference type="ARBA" id="ARBA00010581"/>
    </source>
</evidence>
<keyword evidence="5 7" id="KW-0472">Membrane</keyword>
<feature type="transmembrane region" description="Helical" evidence="7">
    <location>
        <begin position="101"/>
        <end position="118"/>
    </location>
</feature>
<comment type="similarity">
    <text evidence="2 6">Belongs to the cytochrome c oxidase subunit 3 family.</text>
</comment>
<evidence type="ECO:0000256" key="3">
    <source>
        <dbReference type="ARBA" id="ARBA00022692"/>
    </source>
</evidence>
<dbReference type="InterPro" id="IPR035973">
    <property type="entry name" value="Cyt_c_oxidase_su3-like_sf"/>
</dbReference>
<keyword evidence="9" id="KW-0560">Oxidoreductase</keyword>
<protein>
    <submittedName>
        <fullName evidence="9">Cytochrome c oxidase subunit 3</fullName>
        <ecNumber evidence="9">1.9.3.1</ecNumber>
    </submittedName>
</protein>
<evidence type="ECO:0000256" key="1">
    <source>
        <dbReference type="ARBA" id="ARBA00004141"/>
    </source>
</evidence>
<organism evidence="9 10">
    <name type="scientific">Dyadobacter arcticus</name>
    <dbReference type="NCBI Taxonomy" id="1078754"/>
    <lineage>
        <taxon>Bacteria</taxon>
        <taxon>Pseudomonadati</taxon>
        <taxon>Bacteroidota</taxon>
        <taxon>Cytophagia</taxon>
        <taxon>Cytophagales</taxon>
        <taxon>Spirosomataceae</taxon>
        <taxon>Dyadobacter</taxon>
    </lineage>
</organism>
<dbReference type="InterPro" id="IPR000298">
    <property type="entry name" value="Cyt_c_oxidase-like_su3"/>
</dbReference>
<name>A0ABX0UG67_9BACT</name>
<comment type="caution">
    <text evidence="9">The sequence shown here is derived from an EMBL/GenBank/DDBJ whole genome shotgun (WGS) entry which is preliminary data.</text>
</comment>
<dbReference type="SUPFAM" id="SSF81452">
    <property type="entry name" value="Cytochrome c oxidase subunit III-like"/>
    <property type="match status" value="1"/>
</dbReference>
<dbReference type="Gene3D" id="1.20.120.80">
    <property type="entry name" value="Cytochrome c oxidase, subunit III, four-helix bundle"/>
    <property type="match status" value="1"/>
</dbReference>
<dbReference type="Proteomes" id="UP001179181">
    <property type="component" value="Unassembled WGS sequence"/>
</dbReference>
<evidence type="ECO:0000256" key="7">
    <source>
        <dbReference type="SAM" id="Phobius"/>
    </source>
</evidence>